<protein>
    <recommendedName>
        <fullName evidence="5">NADH dehydrogenase [ubiquinone] 1 alpha subcomplex subunit</fullName>
    </recommendedName>
</protein>
<name>A0A9P6QG30_9FUNG</name>
<dbReference type="EMBL" id="JAAAJB010000066">
    <property type="protein sequence ID" value="KAG0267869.1"/>
    <property type="molecule type" value="Genomic_DNA"/>
</dbReference>
<dbReference type="GO" id="GO:0045271">
    <property type="term" value="C:respiratory chain complex I"/>
    <property type="evidence" value="ECO:0007669"/>
    <property type="project" value="InterPro"/>
</dbReference>
<accession>A0A9P6QG30</accession>
<reference evidence="3" key="1">
    <citation type="journal article" date="2020" name="Fungal Divers.">
        <title>Resolving the Mortierellaceae phylogeny through synthesis of multi-gene phylogenetics and phylogenomics.</title>
        <authorList>
            <person name="Vandepol N."/>
            <person name="Liber J."/>
            <person name="Desiro A."/>
            <person name="Na H."/>
            <person name="Kennedy M."/>
            <person name="Barry K."/>
            <person name="Grigoriev I.V."/>
            <person name="Miller A.N."/>
            <person name="O'Donnell K."/>
            <person name="Stajich J.E."/>
            <person name="Bonito G."/>
        </authorList>
    </citation>
    <scope>NUCLEOTIDE SEQUENCE</scope>
    <source>
        <strain evidence="3">BC1065</strain>
    </source>
</reference>
<dbReference type="PANTHER" id="PTHR32470:SF2">
    <property type="entry name" value="NADH DEHYDROGENASE [UBIQUINONE] 1 ALPHA SUBCOMPLEX ASSEMBLY FACTOR 2"/>
    <property type="match status" value="1"/>
</dbReference>
<proteinExistence type="inferred from homology"/>
<comment type="caution">
    <text evidence="3">The sequence shown here is derived from an EMBL/GenBank/DDBJ whole genome shotgun (WGS) entry which is preliminary data.</text>
</comment>
<evidence type="ECO:0008006" key="5">
    <source>
        <dbReference type="Google" id="ProtNLM"/>
    </source>
</evidence>
<comment type="similarity">
    <text evidence="1">Belongs to the complex I NDUFA12 subunit family.</text>
</comment>
<feature type="region of interest" description="Disordered" evidence="2">
    <location>
        <begin position="133"/>
        <end position="228"/>
    </location>
</feature>
<dbReference type="GO" id="GO:0005739">
    <property type="term" value="C:mitochondrion"/>
    <property type="evidence" value="ECO:0007669"/>
    <property type="project" value="TreeGrafter"/>
</dbReference>
<sequence length="228" mass="25791">MASKTLSLSRRIALSWRSMFPGQGRHLIGKDAAGNLYFERPDPNGGWNPRRTVELANPSLQYANYDEANLAVQWQAWLRNTRPLPPTLEEIERDEARKQLTITRAKILDQEWEDRKAELRLQKELDRRAIMSGQLGQKQQQQQSSSSTTTTTTPSSSTSTNAAAAPAASNSTFVDGERLPEIPEEEKSAARKQIEEREKARKAGFKPQVQQGDTFEPETWSPSAVRRR</sequence>
<evidence type="ECO:0000256" key="1">
    <source>
        <dbReference type="ARBA" id="ARBA00007355"/>
    </source>
</evidence>
<keyword evidence="4" id="KW-1185">Reference proteome</keyword>
<dbReference type="GO" id="GO:0032981">
    <property type="term" value="P:mitochondrial respiratory chain complex I assembly"/>
    <property type="evidence" value="ECO:0007669"/>
    <property type="project" value="TreeGrafter"/>
</dbReference>
<evidence type="ECO:0000256" key="2">
    <source>
        <dbReference type="SAM" id="MobiDB-lite"/>
    </source>
</evidence>
<dbReference type="AlphaFoldDB" id="A0A9P6QG30"/>
<organism evidence="3 4">
    <name type="scientific">Actinomortierella ambigua</name>
    <dbReference type="NCBI Taxonomy" id="1343610"/>
    <lineage>
        <taxon>Eukaryota</taxon>
        <taxon>Fungi</taxon>
        <taxon>Fungi incertae sedis</taxon>
        <taxon>Mucoromycota</taxon>
        <taxon>Mortierellomycotina</taxon>
        <taxon>Mortierellomycetes</taxon>
        <taxon>Mortierellales</taxon>
        <taxon>Mortierellaceae</taxon>
        <taxon>Actinomortierella</taxon>
    </lineage>
</organism>
<dbReference type="Proteomes" id="UP000807716">
    <property type="component" value="Unassembled WGS sequence"/>
</dbReference>
<dbReference type="PANTHER" id="PTHR32470">
    <property type="entry name" value="ADH DEHYDROGENASE [UBIQUINONE] 1 ALPHA SUBCOMPLEX ASSEMBLY FACTOR 2"/>
    <property type="match status" value="1"/>
</dbReference>
<dbReference type="Pfam" id="PF05071">
    <property type="entry name" value="NDUFA12"/>
    <property type="match status" value="1"/>
</dbReference>
<dbReference type="InterPro" id="IPR007763">
    <property type="entry name" value="NDUFA12"/>
</dbReference>
<feature type="compositionally biased region" description="Low complexity" evidence="2">
    <location>
        <begin position="133"/>
        <end position="172"/>
    </location>
</feature>
<dbReference type="OrthoDB" id="10255576at2759"/>
<evidence type="ECO:0000313" key="3">
    <source>
        <dbReference type="EMBL" id="KAG0267869.1"/>
    </source>
</evidence>
<gene>
    <name evidence="3" type="ORF">DFQ27_008049</name>
</gene>
<evidence type="ECO:0000313" key="4">
    <source>
        <dbReference type="Proteomes" id="UP000807716"/>
    </source>
</evidence>
<dbReference type="InterPro" id="IPR052618">
    <property type="entry name" value="ComplexI_NDUFA12"/>
</dbReference>
<feature type="compositionally biased region" description="Basic and acidic residues" evidence="2">
    <location>
        <begin position="175"/>
        <end position="201"/>
    </location>
</feature>